<dbReference type="Pfam" id="PF12833">
    <property type="entry name" value="HTH_18"/>
    <property type="match status" value="1"/>
</dbReference>
<dbReference type="EMBL" id="QGQD01000022">
    <property type="protein sequence ID" value="TLD02161.1"/>
    <property type="molecule type" value="Genomic_DNA"/>
</dbReference>
<gene>
    <name evidence="5" type="primary">btr_6</name>
    <name evidence="5" type="ORF">DSM106044_00967</name>
</gene>
<dbReference type="SUPFAM" id="SSF46689">
    <property type="entry name" value="Homeodomain-like"/>
    <property type="match status" value="1"/>
</dbReference>
<keyword evidence="3" id="KW-0804">Transcription</keyword>
<keyword evidence="2" id="KW-0238">DNA-binding</keyword>
<dbReference type="InterPro" id="IPR013096">
    <property type="entry name" value="Cupin_2"/>
</dbReference>
<dbReference type="InterPro" id="IPR020449">
    <property type="entry name" value="Tscrpt_reg_AraC-type_HTH"/>
</dbReference>
<dbReference type="Gene3D" id="2.60.120.10">
    <property type="entry name" value="Jelly Rolls"/>
    <property type="match status" value="1"/>
</dbReference>
<dbReference type="InterPro" id="IPR014710">
    <property type="entry name" value="RmlC-like_jellyroll"/>
</dbReference>
<organism evidence="5 6">
    <name type="scientific">Robinsoniella peoriensis</name>
    <dbReference type="NCBI Taxonomy" id="180332"/>
    <lineage>
        <taxon>Bacteria</taxon>
        <taxon>Bacillati</taxon>
        <taxon>Bacillota</taxon>
        <taxon>Clostridia</taxon>
        <taxon>Lachnospirales</taxon>
        <taxon>Lachnospiraceae</taxon>
        <taxon>Robinsoniella</taxon>
    </lineage>
</organism>
<evidence type="ECO:0000313" key="5">
    <source>
        <dbReference type="EMBL" id="TLD02161.1"/>
    </source>
</evidence>
<dbReference type="GO" id="GO:0043565">
    <property type="term" value="F:sequence-specific DNA binding"/>
    <property type="evidence" value="ECO:0007669"/>
    <property type="project" value="InterPro"/>
</dbReference>
<evidence type="ECO:0000256" key="2">
    <source>
        <dbReference type="ARBA" id="ARBA00023125"/>
    </source>
</evidence>
<dbReference type="Pfam" id="PF07883">
    <property type="entry name" value="Cupin_2"/>
    <property type="match status" value="1"/>
</dbReference>
<dbReference type="SUPFAM" id="SSF51182">
    <property type="entry name" value="RmlC-like cupins"/>
    <property type="match status" value="1"/>
</dbReference>
<sequence>MNLSSLDANLRNLTKKEQEYRQGIRSHFWSHFPTEIRNGKTIYKIFINRSRENDICAIPNSLFVRKHSRFQACPLHIHKWVEINYMYSGSCAQIINEETHILEENQVIFIDSDTPHSVGKIGENDIMISLLIDKNYLNMNFFSRLAKGSILSQFFINTIVENTSDIHYIIFQSQNSRRIPIFFREFLCECYDPSLNSTDMLKSLFNLILSELINVYENDLGKCERKGLKGTVIPILRYIEGNFRTCTLESTAAFFNLNANYLTTLLKQNTGYSYKELVQMQRFKSSEKLLANTNTPVSVIANQVGYENVSFFYKKFKEGYGCSPKEYRMKHRR</sequence>
<dbReference type="GO" id="GO:0003700">
    <property type="term" value="F:DNA-binding transcription factor activity"/>
    <property type="evidence" value="ECO:0007669"/>
    <property type="project" value="InterPro"/>
</dbReference>
<dbReference type="PROSITE" id="PS01124">
    <property type="entry name" value="HTH_ARAC_FAMILY_2"/>
    <property type="match status" value="1"/>
</dbReference>
<keyword evidence="1" id="KW-0805">Transcription regulation</keyword>
<dbReference type="InterPro" id="IPR009057">
    <property type="entry name" value="Homeodomain-like_sf"/>
</dbReference>
<dbReference type="OrthoDB" id="9816335at2"/>
<evidence type="ECO:0000313" key="6">
    <source>
        <dbReference type="Proteomes" id="UP000306509"/>
    </source>
</evidence>
<reference evidence="5 6" key="1">
    <citation type="journal article" date="2019" name="Anaerobe">
        <title>Detection of Robinsoniella peoriensis in multiple bone samples of a trauma patient.</title>
        <authorList>
            <person name="Schrottner P."/>
            <person name="Hartwich K."/>
            <person name="Bunk B."/>
            <person name="Schober I."/>
            <person name="Helbig S."/>
            <person name="Rudolph W.W."/>
            <person name="Gunzer F."/>
        </authorList>
    </citation>
    <scope>NUCLEOTIDE SEQUENCE [LARGE SCALE GENOMIC DNA]</scope>
    <source>
        <strain evidence="5 6">DSM 106044</strain>
    </source>
</reference>
<dbReference type="InterPro" id="IPR018060">
    <property type="entry name" value="HTH_AraC"/>
</dbReference>
<evidence type="ECO:0000256" key="1">
    <source>
        <dbReference type="ARBA" id="ARBA00023015"/>
    </source>
</evidence>
<protein>
    <submittedName>
        <fullName evidence="5">Bacillibactin transport regulator</fullName>
    </submittedName>
</protein>
<name>A0A4U8QAX0_9FIRM</name>
<dbReference type="STRING" id="180332.GCA_000797495_04238"/>
<evidence type="ECO:0000259" key="4">
    <source>
        <dbReference type="PROSITE" id="PS01124"/>
    </source>
</evidence>
<dbReference type="Proteomes" id="UP000306509">
    <property type="component" value="Unassembled WGS sequence"/>
</dbReference>
<dbReference type="InterPro" id="IPR011051">
    <property type="entry name" value="RmlC_Cupin_sf"/>
</dbReference>
<proteinExistence type="predicted"/>
<dbReference type="Gene3D" id="1.10.10.60">
    <property type="entry name" value="Homeodomain-like"/>
    <property type="match status" value="2"/>
</dbReference>
<keyword evidence="6" id="KW-1185">Reference proteome</keyword>
<dbReference type="SMART" id="SM00342">
    <property type="entry name" value="HTH_ARAC"/>
    <property type="match status" value="1"/>
</dbReference>
<comment type="caution">
    <text evidence="5">The sequence shown here is derived from an EMBL/GenBank/DDBJ whole genome shotgun (WGS) entry which is preliminary data.</text>
</comment>
<feature type="domain" description="HTH araC/xylS-type" evidence="4">
    <location>
        <begin position="233"/>
        <end position="330"/>
    </location>
</feature>
<dbReference type="PANTHER" id="PTHR43280:SF28">
    <property type="entry name" value="HTH-TYPE TRANSCRIPTIONAL ACTIVATOR RHAS"/>
    <property type="match status" value="1"/>
</dbReference>
<dbReference type="PRINTS" id="PR00032">
    <property type="entry name" value="HTHARAC"/>
</dbReference>
<evidence type="ECO:0000256" key="3">
    <source>
        <dbReference type="ARBA" id="ARBA00023163"/>
    </source>
</evidence>
<dbReference type="PANTHER" id="PTHR43280">
    <property type="entry name" value="ARAC-FAMILY TRANSCRIPTIONAL REGULATOR"/>
    <property type="match status" value="1"/>
</dbReference>
<dbReference type="RefSeq" id="WP_027293268.1">
    <property type="nucleotide sequence ID" value="NZ_CABMJZ010000133.1"/>
</dbReference>
<dbReference type="AlphaFoldDB" id="A0A4U8QAX0"/>
<accession>A0A4U8QAX0</accession>